<sequence>MVCSEDEVKRVHRGKKVWDEQQDQKVYLVEAHGAELDQRLLERVTGIAGRGRGGRGRAGRGRAGRGRAGRAWAGRAWCGGAGGAGGVSALGLHGGLPRPAPPPPPPVAACAVSSPRR</sequence>
<feature type="region of interest" description="Disordered" evidence="1">
    <location>
        <begin position="92"/>
        <end position="117"/>
    </location>
</feature>
<dbReference type="Proteomes" id="UP001154114">
    <property type="component" value="Chromosome 15"/>
</dbReference>
<evidence type="ECO:0000313" key="2">
    <source>
        <dbReference type="EMBL" id="CAD0201587.1"/>
    </source>
</evidence>
<proteinExistence type="predicted"/>
<feature type="compositionally biased region" description="Pro residues" evidence="1">
    <location>
        <begin position="98"/>
        <end position="107"/>
    </location>
</feature>
<reference evidence="2" key="1">
    <citation type="submission" date="2021-12" db="EMBL/GenBank/DDBJ databases">
        <authorList>
            <person name="King R."/>
        </authorList>
    </citation>
    <scope>NUCLEOTIDE SEQUENCE</scope>
</reference>
<protein>
    <submittedName>
        <fullName evidence="2">Uncharacterized protein</fullName>
    </submittedName>
</protein>
<name>A0A9N8KXQ4_CHRIL</name>
<accession>A0A9N8KXQ4</accession>
<evidence type="ECO:0000256" key="1">
    <source>
        <dbReference type="SAM" id="MobiDB-lite"/>
    </source>
</evidence>
<dbReference type="AlphaFoldDB" id="A0A9N8KXQ4"/>
<organism evidence="2 3">
    <name type="scientific">Chrysodeixis includens</name>
    <name type="common">Soybean looper</name>
    <name type="synonym">Pseudoplusia includens</name>
    <dbReference type="NCBI Taxonomy" id="689277"/>
    <lineage>
        <taxon>Eukaryota</taxon>
        <taxon>Metazoa</taxon>
        <taxon>Ecdysozoa</taxon>
        <taxon>Arthropoda</taxon>
        <taxon>Hexapoda</taxon>
        <taxon>Insecta</taxon>
        <taxon>Pterygota</taxon>
        <taxon>Neoptera</taxon>
        <taxon>Endopterygota</taxon>
        <taxon>Lepidoptera</taxon>
        <taxon>Glossata</taxon>
        <taxon>Ditrysia</taxon>
        <taxon>Noctuoidea</taxon>
        <taxon>Noctuidae</taxon>
        <taxon>Plusiinae</taxon>
        <taxon>Chrysodeixis</taxon>
    </lineage>
</organism>
<dbReference type="EMBL" id="LR824018">
    <property type="protein sequence ID" value="CAD0201587.1"/>
    <property type="molecule type" value="Genomic_DNA"/>
</dbReference>
<feature type="compositionally biased region" description="Low complexity" evidence="1">
    <location>
        <begin position="108"/>
        <end position="117"/>
    </location>
</feature>
<keyword evidence="3" id="KW-1185">Reference proteome</keyword>
<dbReference type="OrthoDB" id="7376283at2759"/>
<gene>
    <name evidence="2" type="ORF">CINC_LOCUS3257</name>
</gene>
<evidence type="ECO:0000313" key="3">
    <source>
        <dbReference type="Proteomes" id="UP001154114"/>
    </source>
</evidence>